<dbReference type="SMART" id="SM00321">
    <property type="entry name" value="WSC"/>
    <property type="match status" value="1"/>
</dbReference>
<dbReference type="PROSITE" id="PS00615">
    <property type="entry name" value="C_TYPE_LECTIN_1"/>
    <property type="match status" value="1"/>
</dbReference>
<comment type="caution">
    <text evidence="11">The sequence shown here is derived from an EMBL/GenBank/DDBJ whole genome shotgun (WGS) entry which is preliminary data.</text>
</comment>
<dbReference type="InterPro" id="IPR002889">
    <property type="entry name" value="WSC_carb-bd"/>
</dbReference>
<protein>
    <recommendedName>
        <fullName evidence="13">WSC domain-containing protein</fullName>
    </recommendedName>
</protein>
<evidence type="ECO:0000313" key="12">
    <source>
        <dbReference type="Proteomes" id="UP000683360"/>
    </source>
</evidence>
<evidence type="ECO:0000256" key="2">
    <source>
        <dbReference type="ARBA" id="ARBA00022692"/>
    </source>
</evidence>
<keyword evidence="12" id="KW-1185">Reference proteome</keyword>
<evidence type="ECO:0000256" key="8">
    <source>
        <dbReference type="SAM" id="SignalP"/>
    </source>
</evidence>
<dbReference type="Pfam" id="PF01822">
    <property type="entry name" value="WSC"/>
    <property type="match status" value="1"/>
</dbReference>
<name>A0A8S3RB99_MYTED</name>
<dbReference type="SUPFAM" id="SSF56436">
    <property type="entry name" value="C-type lectin-like"/>
    <property type="match status" value="1"/>
</dbReference>
<accession>A0A8S3RB99</accession>
<keyword evidence="5" id="KW-0472">Membrane</keyword>
<dbReference type="InterPro" id="IPR051836">
    <property type="entry name" value="Kremen_rcpt"/>
</dbReference>
<dbReference type="PANTHER" id="PTHR24269:SF16">
    <property type="entry name" value="PROTEIN SLG1"/>
    <property type="match status" value="1"/>
</dbReference>
<dbReference type="EMBL" id="CAJPWZ010000935">
    <property type="protein sequence ID" value="CAG2204061.1"/>
    <property type="molecule type" value="Genomic_DNA"/>
</dbReference>
<dbReference type="PANTHER" id="PTHR24269">
    <property type="entry name" value="KREMEN PROTEIN"/>
    <property type="match status" value="1"/>
</dbReference>
<dbReference type="PROSITE" id="PS50041">
    <property type="entry name" value="C_TYPE_LECTIN_2"/>
    <property type="match status" value="1"/>
</dbReference>
<sequence>MKNLIVLALCLVSAVYSNPYTDIGHYRGYVGCFVDDKNRMLKHRIKALHLNTLEKCRLHCRGYKYLGLQYGDWCLCGYSYNSHAYPQASELQCNRPCRGEPYRMCGGFARNAIYKASCVLEKYACYMTQNIIVFVATVLGYGKLSIRVRLHNEWFYLRDKIQTLHGKNSWIGVRRSIDFKYDARNNSSPYDIVYTNWATGYPTGLDDCTLLRLTEAYKWKNSDCGQLRYFSCTLVSK</sequence>
<dbReference type="Proteomes" id="UP000683360">
    <property type="component" value="Unassembled WGS sequence"/>
</dbReference>
<keyword evidence="2" id="KW-0812">Transmembrane</keyword>
<dbReference type="InterPro" id="IPR018378">
    <property type="entry name" value="C-type_lectin_CS"/>
</dbReference>
<dbReference type="CDD" id="cd00037">
    <property type="entry name" value="CLECT"/>
    <property type="match status" value="1"/>
</dbReference>
<dbReference type="PROSITE" id="PS51212">
    <property type="entry name" value="WSC"/>
    <property type="match status" value="1"/>
</dbReference>
<keyword evidence="3 8" id="KW-0732">Signal</keyword>
<dbReference type="OrthoDB" id="6071159at2759"/>
<evidence type="ECO:0000313" key="11">
    <source>
        <dbReference type="EMBL" id="CAG2204061.1"/>
    </source>
</evidence>
<evidence type="ECO:0000256" key="3">
    <source>
        <dbReference type="ARBA" id="ARBA00022729"/>
    </source>
</evidence>
<keyword evidence="6" id="KW-1015">Disulfide bond</keyword>
<dbReference type="InterPro" id="IPR016187">
    <property type="entry name" value="CTDL_fold"/>
</dbReference>
<evidence type="ECO:0000256" key="5">
    <source>
        <dbReference type="ARBA" id="ARBA00023136"/>
    </source>
</evidence>
<gene>
    <name evidence="11" type="ORF">MEDL_18520</name>
</gene>
<dbReference type="Gene3D" id="3.10.100.10">
    <property type="entry name" value="Mannose-Binding Protein A, subunit A"/>
    <property type="match status" value="1"/>
</dbReference>
<evidence type="ECO:0000256" key="6">
    <source>
        <dbReference type="ARBA" id="ARBA00023157"/>
    </source>
</evidence>
<feature type="domain" description="WSC" evidence="10">
    <location>
        <begin position="26"/>
        <end position="117"/>
    </location>
</feature>
<evidence type="ECO:0000259" key="9">
    <source>
        <dbReference type="PROSITE" id="PS50041"/>
    </source>
</evidence>
<evidence type="ECO:0000256" key="4">
    <source>
        <dbReference type="ARBA" id="ARBA00022989"/>
    </source>
</evidence>
<organism evidence="11 12">
    <name type="scientific">Mytilus edulis</name>
    <name type="common">Blue mussel</name>
    <dbReference type="NCBI Taxonomy" id="6550"/>
    <lineage>
        <taxon>Eukaryota</taxon>
        <taxon>Metazoa</taxon>
        <taxon>Spiralia</taxon>
        <taxon>Lophotrochozoa</taxon>
        <taxon>Mollusca</taxon>
        <taxon>Bivalvia</taxon>
        <taxon>Autobranchia</taxon>
        <taxon>Pteriomorphia</taxon>
        <taxon>Mytilida</taxon>
        <taxon>Mytiloidea</taxon>
        <taxon>Mytilidae</taxon>
        <taxon>Mytilinae</taxon>
        <taxon>Mytilus</taxon>
    </lineage>
</organism>
<dbReference type="GO" id="GO:0005886">
    <property type="term" value="C:plasma membrane"/>
    <property type="evidence" value="ECO:0007669"/>
    <property type="project" value="TreeGrafter"/>
</dbReference>
<proteinExistence type="predicted"/>
<dbReference type="AlphaFoldDB" id="A0A8S3RB99"/>
<keyword evidence="7" id="KW-0325">Glycoprotein</keyword>
<comment type="subcellular location">
    <subcellularLocation>
        <location evidence="1">Membrane</location>
        <topology evidence="1">Single-pass membrane protein</topology>
    </subcellularLocation>
</comment>
<reference evidence="11" key="1">
    <citation type="submission" date="2021-03" db="EMBL/GenBank/DDBJ databases">
        <authorList>
            <person name="Bekaert M."/>
        </authorList>
    </citation>
    <scope>NUCLEOTIDE SEQUENCE</scope>
</reference>
<feature type="signal peptide" evidence="8">
    <location>
        <begin position="1"/>
        <end position="17"/>
    </location>
</feature>
<evidence type="ECO:0008006" key="13">
    <source>
        <dbReference type="Google" id="ProtNLM"/>
    </source>
</evidence>
<evidence type="ECO:0000259" key="10">
    <source>
        <dbReference type="PROSITE" id="PS51212"/>
    </source>
</evidence>
<evidence type="ECO:0000256" key="1">
    <source>
        <dbReference type="ARBA" id="ARBA00004167"/>
    </source>
</evidence>
<feature type="chain" id="PRO_5035858513" description="WSC domain-containing protein" evidence="8">
    <location>
        <begin position="18"/>
        <end position="237"/>
    </location>
</feature>
<evidence type="ECO:0000256" key="7">
    <source>
        <dbReference type="ARBA" id="ARBA00023180"/>
    </source>
</evidence>
<dbReference type="InterPro" id="IPR001304">
    <property type="entry name" value="C-type_lectin-like"/>
</dbReference>
<dbReference type="InterPro" id="IPR016186">
    <property type="entry name" value="C-type_lectin-like/link_sf"/>
</dbReference>
<feature type="domain" description="C-type lectin" evidence="9">
    <location>
        <begin position="144"/>
        <end position="233"/>
    </location>
</feature>
<keyword evidence="4" id="KW-1133">Transmembrane helix</keyword>